<dbReference type="Proteomes" id="UP000094487">
    <property type="component" value="Unassembled WGS sequence"/>
</dbReference>
<dbReference type="SUPFAM" id="SSF53850">
    <property type="entry name" value="Periplasmic binding protein-like II"/>
    <property type="match status" value="1"/>
</dbReference>
<name>A0A1E3LRI8_9SPHN</name>
<proteinExistence type="predicted"/>
<dbReference type="Gene3D" id="3.40.190.10">
    <property type="entry name" value="Periplasmic binding protein-like II"/>
    <property type="match status" value="2"/>
</dbReference>
<dbReference type="Pfam" id="PF09084">
    <property type="entry name" value="NMT1"/>
    <property type="match status" value="1"/>
</dbReference>
<evidence type="ECO:0000313" key="3">
    <source>
        <dbReference type="Proteomes" id="UP000094487"/>
    </source>
</evidence>
<evidence type="ECO:0000259" key="1">
    <source>
        <dbReference type="Pfam" id="PF09084"/>
    </source>
</evidence>
<dbReference type="PANTHER" id="PTHR30024:SF42">
    <property type="entry name" value="ALIPHATIC SULFONATES-BINDING PROTEIN-RELATED"/>
    <property type="match status" value="1"/>
</dbReference>
<evidence type="ECO:0000313" key="2">
    <source>
        <dbReference type="EMBL" id="ODP36378.1"/>
    </source>
</evidence>
<protein>
    <recommendedName>
        <fullName evidence="1">SsuA/THI5-like domain-containing protein</fullName>
    </recommendedName>
</protein>
<dbReference type="STRING" id="1888892.BFL28_06180"/>
<dbReference type="PANTHER" id="PTHR30024">
    <property type="entry name" value="ALIPHATIC SULFONATES-BINDING PROTEIN-RELATED"/>
    <property type="match status" value="1"/>
</dbReference>
<keyword evidence="3" id="KW-1185">Reference proteome</keyword>
<accession>A0A1E3LRI8</accession>
<sequence length="298" mass="31791">MAPLRVAARPDVLEVGPVLLAAAPGGGSASILPGGIPNLFEGQVAGALDRFPGAADAAAQAETQLLRLSVANPDLRIVMTVTEGLYRVVARRSAGISSVADLAGKRVGVFERTSAAFFLHRLLGKAGLNDGDIVRVALRPSEMAQALTERRIDAMAIWEPEGERAMRAIGQDAITFADPTAYREFYNLNTTTAVLGDATKRAALVAFMRALVGACRTAADRPEKIWPLLAASSGFAENLIAAAWPHHRFPASLSPALLDTMVAEERWLAVQDGRAPRSRPELDRLIDRSLLVEAGIRI</sequence>
<dbReference type="EMBL" id="MDDS01000075">
    <property type="protein sequence ID" value="ODP36378.1"/>
    <property type="molecule type" value="Genomic_DNA"/>
</dbReference>
<gene>
    <name evidence="2" type="ORF">BFL28_06180</name>
</gene>
<organism evidence="2 3">
    <name type="scientific">Sphingomonas turrisvirgatae</name>
    <dbReference type="NCBI Taxonomy" id="1888892"/>
    <lineage>
        <taxon>Bacteria</taxon>
        <taxon>Pseudomonadati</taxon>
        <taxon>Pseudomonadota</taxon>
        <taxon>Alphaproteobacteria</taxon>
        <taxon>Sphingomonadales</taxon>
        <taxon>Sphingomonadaceae</taxon>
        <taxon>Sphingomonas</taxon>
    </lineage>
</organism>
<dbReference type="InterPro" id="IPR015168">
    <property type="entry name" value="SsuA/THI5"/>
</dbReference>
<reference evidence="2 3" key="1">
    <citation type="submission" date="2016-08" db="EMBL/GenBank/DDBJ databases">
        <title>Draft genome of the agarase producing Sphingomonas sp. MCT13.</title>
        <authorList>
            <person name="D'Andrea M.M."/>
            <person name="Rossolini G.M."/>
            <person name="Thaller M.C."/>
        </authorList>
    </citation>
    <scope>NUCLEOTIDE SEQUENCE [LARGE SCALE GENOMIC DNA]</scope>
    <source>
        <strain evidence="2 3">MCT13</strain>
    </source>
</reference>
<dbReference type="AlphaFoldDB" id="A0A1E3LRI8"/>
<comment type="caution">
    <text evidence="2">The sequence shown here is derived from an EMBL/GenBank/DDBJ whole genome shotgun (WGS) entry which is preliminary data.</text>
</comment>
<feature type="domain" description="SsuA/THI5-like" evidence="1">
    <location>
        <begin position="53"/>
        <end position="224"/>
    </location>
</feature>